<evidence type="ECO:0000313" key="4">
    <source>
        <dbReference type="Proteomes" id="UP000199051"/>
    </source>
</evidence>
<sequence length="355" mass="36368">MLVVAGVLVVGAVAFVVLRPDRPAAVAGARPVPPTAEVVRTDLVQSTRAEGRLGFDGSVPVPAAPGSGIATWLPAPGAVVRLGERVYAVDNRPVPLLHGDTPLWRELAEGVDDGPDVRLLRANLRALGVARNLNADSDHFSAAVGDAVALWQERLGLAETRKIRPGEVVVAPSDLRVVEVRATLGGALPAVVATASSTARVVTVDLAVAQQGLAVVGAAVRVLLPTGETTPGKVASIGTVATSAPREPAAGDGAVAATLPVRITLDRPEAAGTLDGAPVSVEFTSDTHRDVLAVPLVALLAMPSGDYAVDVVETRPDGAWDSRRVVVRLGFFATGQVEVEAPGLSAGTRVQVPAR</sequence>
<dbReference type="GO" id="GO:0030313">
    <property type="term" value="C:cell envelope"/>
    <property type="evidence" value="ECO:0007669"/>
    <property type="project" value="UniProtKB-SubCell"/>
</dbReference>
<name>A0A1H9VHR3_9PSEU</name>
<evidence type="ECO:0000256" key="1">
    <source>
        <dbReference type="ARBA" id="ARBA00004196"/>
    </source>
</evidence>
<dbReference type="EMBL" id="FOGI01000008">
    <property type="protein sequence ID" value="SES21119.1"/>
    <property type="molecule type" value="Genomic_DNA"/>
</dbReference>
<evidence type="ECO:0000256" key="2">
    <source>
        <dbReference type="ARBA" id="ARBA00023054"/>
    </source>
</evidence>
<evidence type="ECO:0000313" key="3">
    <source>
        <dbReference type="EMBL" id="SES21119.1"/>
    </source>
</evidence>
<keyword evidence="4" id="KW-1185">Reference proteome</keyword>
<dbReference type="PANTHER" id="PTHR32347">
    <property type="entry name" value="EFFLUX SYSTEM COMPONENT YKNX-RELATED"/>
    <property type="match status" value="1"/>
</dbReference>
<gene>
    <name evidence="3" type="ORF">SAMN04487818_108373</name>
</gene>
<dbReference type="STRING" id="155974.SAMN04487818_108373"/>
<keyword evidence="2" id="KW-0175">Coiled coil</keyword>
<evidence type="ECO:0008006" key="5">
    <source>
        <dbReference type="Google" id="ProtNLM"/>
    </source>
</evidence>
<reference evidence="4" key="1">
    <citation type="submission" date="2016-10" db="EMBL/GenBank/DDBJ databases">
        <authorList>
            <person name="Varghese N."/>
            <person name="Submissions S."/>
        </authorList>
    </citation>
    <scope>NUCLEOTIDE SEQUENCE [LARGE SCALE GENOMIC DNA]</scope>
    <source>
        <strain evidence="4">DSM 44260</strain>
    </source>
</reference>
<accession>A0A1H9VHR3</accession>
<protein>
    <recommendedName>
        <fullName evidence="5">Multidrug efflux pump subunit AcrA (Membrane-fusion protein)</fullName>
    </recommendedName>
</protein>
<dbReference type="Proteomes" id="UP000199051">
    <property type="component" value="Unassembled WGS sequence"/>
</dbReference>
<organism evidence="3 4">
    <name type="scientific">Actinokineospora terrae</name>
    <dbReference type="NCBI Taxonomy" id="155974"/>
    <lineage>
        <taxon>Bacteria</taxon>
        <taxon>Bacillati</taxon>
        <taxon>Actinomycetota</taxon>
        <taxon>Actinomycetes</taxon>
        <taxon>Pseudonocardiales</taxon>
        <taxon>Pseudonocardiaceae</taxon>
        <taxon>Actinokineospora</taxon>
    </lineage>
</organism>
<dbReference type="InterPro" id="IPR050465">
    <property type="entry name" value="UPF0194_transport"/>
</dbReference>
<proteinExistence type="predicted"/>
<comment type="subcellular location">
    <subcellularLocation>
        <location evidence="1">Cell envelope</location>
    </subcellularLocation>
</comment>
<dbReference type="AlphaFoldDB" id="A0A1H9VHR3"/>